<dbReference type="Pfam" id="PF18821">
    <property type="entry name" value="LPD7"/>
    <property type="match status" value="1"/>
</dbReference>
<protein>
    <recommendedName>
        <fullName evidence="2">Large polyvalent protein-associated domain-containing protein</fullName>
    </recommendedName>
</protein>
<accession>A0A4Q1UR85</accession>
<dbReference type="AlphaFoldDB" id="A0A4Q1UR85"/>
<keyword evidence="4" id="KW-1185">Reference proteome</keyword>
<dbReference type="EMBL" id="MZXW01000038">
    <property type="protein sequence ID" value="RXT40206.1"/>
    <property type="molecule type" value="Genomic_DNA"/>
</dbReference>
<feature type="compositionally biased region" description="Basic and acidic residues" evidence="1">
    <location>
        <begin position="371"/>
        <end position="392"/>
    </location>
</feature>
<evidence type="ECO:0000256" key="1">
    <source>
        <dbReference type="SAM" id="MobiDB-lite"/>
    </source>
</evidence>
<feature type="compositionally biased region" description="Basic and acidic residues" evidence="1">
    <location>
        <begin position="1"/>
        <end position="20"/>
    </location>
</feature>
<sequence length="392" mass="44276">MNDARDNSEDFSLERQDRTGRGPGKYESGDQAEAKSTSAARSSAPIVDDNALPERISRKYYVVANETGRDRHSGETRLYADERGEYLAFKITEDRLVTRLAAAEVIRDMVSVAQHRQWEALHVRGSAEFRREAWLEAGARGIEVQGYQPTDLDRQALADRRDVRNRTYPRPHEAEVRSVEDKDVSTGRLDYDKGVSGRLIELGRATYSNQKNAETSAYVAIQVDNGQQHKVWGVGLEKAVADSKAGPGDRIQLRREGVDRILKSIKVVDAATGSARTEWRQVSRNRWRVTAEKFRSADRPTAARDPDLVAAQSQMAVIEKALDHAFPQNEPARANIREAARERIAQHLERGHSFARASVMESIQAGHRSGRHEDKGDRSQNKEREITRQRER</sequence>
<evidence type="ECO:0000259" key="2">
    <source>
        <dbReference type="Pfam" id="PF18821"/>
    </source>
</evidence>
<proteinExistence type="predicted"/>
<dbReference type="InterPro" id="IPR040677">
    <property type="entry name" value="LPD7"/>
</dbReference>
<gene>
    <name evidence="3" type="ORF">B5V03_28325</name>
</gene>
<comment type="caution">
    <text evidence="3">The sequence shown here is derived from an EMBL/GenBank/DDBJ whole genome shotgun (WGS) entry which is preliminary data.</text>
</comment>
<reference evidence="3 4" key="1">
    <citation type="submission" date="2017-03" db="EMBL/GenBank/DDBJ databases">
        <authorList>
            <person name="Safronova V.I."/>
            <person name="Sazanova A.L."/>
            <person name="Chirak E.R."/>
        </authorList>
    </citation>
    <scope>NUCLEOTIDE SEQUENCE [LARGE SCALE GENOMIC DNA]</scope>
    <source>
        <strain evidence="3 4">Opo-243</strain>
    </source>
</reference>
<name>A0A4Q1UR85_9BRAD</name>
<evidence type="ECO:0000313" key="4">
    <source>
        <dbReference type="Proteomes" id="UP000290819"/>
    </source>
</evidence>
<organism evidence="3 4">
    <name type="scientific">Bradyrhizobium betae</name>
    <dbReference type="NCBI Taxonomy" id="244734"/>
    <lineage>
        <taxon>Bacteria</taxon>
        <taxon>Pseudomonadati</taxon>
        <taxon>Pseudomonadota</taxon>
        <taxon>Alphaproteobacteria</taxon>
        <taxon>Hyphomicrobiales</taxon>
        <taxon>Nitrobacteraceae</taxon>
        <taxon>Bradyrhizobium</taxon>
    </lineage>
</organism>
<dbReference type="RefSeq" id="WP_129273721.1">
    <property type="nucleotide sequence ID" value="NZ_MZXW01000038.1"/>
</dbReference>
<feature type="domain" description="Large polyvalent protein-associated" evidence="2">
    <location>
        <begin position="80"/>
        <end position="158"/>
    </location>
</feature>
<feature type="region of interest" description="Disordered" evidence="1">
    <location>
        <begin position="351"/>
        <end position="392"/>
    </location>
</feature>
<evidence type="ECO:0000313" key="3">
    <source>
        <dbReference type="EMBL" id="RXT40206.1"/>
    </source>
</evidence>
<dbReference type="Proteomes" id="UP000290819">
    <property type="component" value="Unassembled WGS sequence"/>
</dbReference>
<dbReference type="OrthoDB" id="7873036at2"/>
<feature type="region of interest" description="Disordered" evidence="1">
    <location>
        <begin position="1"/>
        <end position="50"/>
    </location>
</feature>